<dbReference type="SUPFAM" id="SSF46785">
    <property type="entry name" value="Winged helix' DNA-binding domain"/>
    <property type="match status" value="1"/>
</dbReference>
<proteinExistence type="inferred from homology"/>
<accession>A0A061R2K5</accession>
<dbReference type="InterPro" id="IPR045093">
    <property type="entry name" value="Cullin"/>
</dbReference>
<dbReference type="Pfam" id="PF00888">
    <property type="entry name" value="Cullin"/>
    <property type="match status" value="1"/>
</dbReference>
<gene>
    <name evidence="7" type="primary">CUL3</name>
    <name evidence="7" type="ORF">TSPGSL018_14272</name>
</gene>
<sequence length="709" mass="81877">MCVCLVVLPPAMLSLPTPPLPKGGPSSHCSAPRSSLLVLSFSVFLASSKPSLCVPHRTPTAQPAEEGNLSCPDPSLSLSPRPCFSDPALGRQYMDRTYVRQHHKTHVHQLGLDLWRDHVIRHPSISERLRAILLDNIRRERKGEVINKNTMETTIKMLVDLGQRVYVDDFERHFLETSSEFYRVEAQELLSTCNCPEYLRRVAKRLEEESRRVSAYLDDSTGSKITAVVETELINNQMTVVLEMENSGLVALLQDEKVEDLLLMYKLLGRPNVKDGLSRMRDITGRHIKESGKQLVLDPERQKDAVDFSCHLLEFRDKYEHIIRECFKGNKEFTITMNQAFEHFVNLNPRCPEYLSLFMDDKLRQGTKGQVEDDTEMLMDRTIIIFRFLQEKDVFEKYYKQHLAKRLLSGKTGSDDAERMMLLKLKQECGYQFTSKLESMFTDIKTSHDMMKEYKNYCQNHKIDRGLDLSVHVLTTGSWPTQPGSHCNLPREVEACCEDFRKFYLQSHSGRKLAWQTNMGFADLRASFNTKKHELNVSTYQMCILMLFNDADSLTYKELQEATGIPALDLKRNLQSLSLVKGKNVLKKDPMTKEVNEDDVFTYNASFASKLYKVRIGTVAASKESEPEKLQTRQRVEEDRKPQIEAAIVRIMKARRVLDHNSVITEVTKQLSERFVPDPNAIKKRIEGLIEREFIERDKKDRKLYRYLA</sequence>
<dbReference type="Gene3D" id="3.30.230.130">
    <property type="entry name" value="Cullin, Chain C, Domain 2"/>
    <property type="match status" value="1"/>
</dbReference>
<dbReference type="InterPro" id="IPR016158">
    <property type="entry name" value="Cullin_homology"/>
</dbReference>
<dbReference type="AlphaFoldDB" id="A0A061R2K5"/>
<dbReference type="SMART" id="SM00884">
    <property type="entry name" value="Cullin_Nedd8"/>
    <property type="match status" value="1"/>
</dbReference>
<name>A0A061R2K5_9CHLO</name>
<protein>
    <submittedName>
        <fullName evidence="7">Cullin 3</fullName>
    </submittedName>
</protein>
<organism evidence="7">
    <name type="scientific">Tetraselmis sp. GSL018</name>
    <dbReference type="NCBI Taxonomy" id="582737"/>
    <lineage>
        <taxon>Eukaryota</taxon>
        <taxon>Viridiplantae</taxon>
        <taxon>Chlorophyta</taxon>
        <taxon>core chlorophytes</taxon>
        <taxon>Chlorodendrophyceae</taxon>
        <taxon>Chlorodendrales</taxon>
        <taxon>Chlorodendraceae</taxon>
        <taxon>Tetraselmis</taxon>
    </lineage>
</organism>
<dbReference type="Gene3D" id="1.20.1310.10">
    <property type="entry name" value="Cullin Repeats"/>
    <property type="match status" value="3"/>
</dbReference>
<dbReference type="SUPFAM" id="SSF75632">
    <property type="entry name" value="Cullin homology domain"/>
    <property type="match status" value="1"/>
</dbReference>
<dbReference type="Gene3D" id="1.10.10.10">
    <property type="entry name" value="Winged helix-like DNA-binding domain superfamily/Winged helix DNA-binding domain"/>
    <property type="match status" value="1"/>
</dbReference>
<dbReference type="InterPro" id="IPR036388">
    <property type="entry name" value="WH-like_DNA-bd_sf"/>
</dbReference>
<keyword evidence="3" id="KW-0832">Ubl conjugation</keyword>
<evidence type="ECO:0000256" key="5">
    <source>
        <dbReference type="RuleBase" id="RU003829"/>
    </source>
</evidence>
<dbReference type="GO" id="GO:0031625">
    <property type="term" value="F:ubiquitin protein ligase binding"/>
    <property type="evidence" value="ECO:0007669"/>
    <property type="project" value="InterPro"/>
</dbReference>
<dbReference type="SMART" id="SM00182">
    <property type="entry name" value="CULLIN"/>
    <property type="match status" value="1"/>
</dbReference>
<evidence type="ECO:0000256" key="2">
    <source>
        <dbReference type="ARBA" id="ARBA00022499"/>
    </source>
</evidence>
<reference evidence="7" key="1">
    <citation type="submission" date="2014-05" db="EMBL/GenBank/DDBJ databases">
        <title>The transcriptome of the halophilic microalga Tetraselmis sp. GSL018 isolated from the Great Salt Lake, Utah.</title>
        <authorList>
            <person name="Jinkerson R.E."/>
            <person name="D'Adamo S."/>
            <person name="Posewitz M.C."/>
        </authorList>
    </citation>
    <scope>NUCLEOTIDE SEQUENCE</scope>
    <source>
        <strain evidence="7">GSL018</strain>
    </source>
</reference>
<evidence type="ECO:0000256" key="4">
    <source>
        <dbReference type="PROSITE-ProRule" id="PRU00330"/>
    </source>
</evidence>
<dbReference type="InterPro" id="IPR036390">
    <property type="entry name" value="WH_DNA-bd_sf"/>
</dbReference>
<dbReference type="GO" id="GO:0006511">
    <property type="term" value="P:ubiquitin-dependent protein catabolic process"/>
    <property type="evidence" value="ECO:0007669"/>
    <property type="project" value="InterPro"/>
</dbReference>
<dbReference type="FunFam" id="1.20.1310.10:FF:000001">
    <property type="entry name" value="Cullin 3"/>
    <property type="match status" value="1"/>
</dbReference>
<evidence type="ECO:0000256" key="1">
    <source>
        <dbReference type="ARBA" id="ARBA00006019"/>
    </source>
</evidence>
<dbReference type="PANTHER" id="PTHR11932">
    <property type="entry name" value="CULLIN"/>
    <property type="match status" value="1"/>
</dbReference>
<dbReference type="InterPro" id="IPR019559">
    <property type="entry name" value="Cullin_neddylation_domain"/>
</dbReference>
<comment type="similarity">
    <text evidence="1 4 5">Belongs to the cullin family.</text>
</comment>
<dbReference type="Pfam" id="PF26557">
    <property type="entry name" value="Cullin_AB"/>
    <property type="match status" value="1"/>
</dbReference>
<feature type="domain" description="Cullin family profile" evidence="6">
    <location>
        <begin position="350"/>
        <end position="578"/>
    </location>
</feature>
<keyword evidence="2" id="KW-1017">Isopeptide bond</keyword>
<dbReference type="InterPro" id="IPR059120">
    <property type="entry name" value="Cullin-like_AB"/>
</dbReference>
<dbReference type="Pfam" id="PF10557">
    <property type="entry name" value="Cullin_Nedd8"/>
    <property type="match status" value="1"/>
</dbReference>
<dbReference type="PROSITE" id="PS50069">
    <property type="entry name" value="CULLIN_2"/>
    <property type="match status" value="1"/>
</dbReference>
<evidence type="ECO:0000259" key="6">
    <source>
        <dbReference type="PROSITE" id="PS50069"/>
    </source>
</evidence>
<dbReference type="FunFam" id="1.20.1310.10:FF:000002">
    <property type="entry name" value="cullin-3 isoform X1"/>
    <property type="match status" value="1"/>
</dbReference>
<dbReference type="SUPFAM" id="SSF74788">
    <property type="entry name" value="Cullin repeat-like"/>
    <property type="match status" value="1"/>
</dbReference>
<evidence type="ECO:0000313" key="7">
    <source>
        <dbReference type="EMBL" id="JAC66193.1"/>
    </source>
</evidence>
<dbReference type="InterPro" id="IPR016159">
    <property type="entry name" value="Cullin_repeat-like_dom_sf"/>
</dbReference>
<dbReference type="InterPro" id="IPR036317">
    <property type="entry name" value="Cullin_homology_sf"/>
</dbReference>
<evidence type="ECO:0000256" key="3">
    <source>
        <dbReference type="ARBA" id="ARBA00022843"/>
    </source>
</evidence>
<dbReference type="InterPro" id="IPR001373">
    <property type="entry name" value="Cullin_N"/>
</dbReference>
<dbReference type="EMBL" id="GBEZ01020485">
    <property type="protein sequence ID" value="JAC66193.1"/>
    <property type="molecule type" value="Transcribed_RNA"/>
</dbReference>
<dbReference type="FunFam" id="1.10.10.10:FF:000183">
    <property type="entry name" value="Cullin 3"/>
    <property type="match status" value="1"/>
</dbReference>